<keyword evidence="1" id="KW-1133">Transmembrane helix</keyword>
<dbReference type="RefSeq" id="WP_119054256.1">
    <property type="nucleotide sequence ID" value="NZ_CP032157.1"/>
</dbReference>
<sequence>MRSILYLIAVILVIGWILGFFVYSASGLIHILIILAIISLLLGLIRRT</sequence>
<keyword evidence="3" id="KW-1185">Reference proteome</keyword>
<dbReference type="Pfam" id="PF18919">
    <property type="entry name" value="DUF5670"/>
    <property type="match status" value="1"/>
</dbReference>
<evidence type="ECO:0000313" key="3">
    <source>
        <dbReference type="Proteomes" id="UP000263900"/>
    </source>
</evidence>
<feature type="transmembrane region" description="Helical" evidence="1">
    <location>
        <begin position="5"/>
        <end position="22"/>
    </location>
</feature>
<name>A0A3B7MV21_9BACT</name>
<protein>
    <submittedName>
        <fullName evidence="2">Lmo0937 family membrane protein</fullName>
    </submittedName>
</protein>
<dbReference type="KEGG" id="pseg:D3H65_32270"/>
<organism evidence="2 3">
    <name type="scientific">Paraflavitalea soli</name>
    <dbReference type="NCBI Taxonomy" id="2315862"/>
    <lineage>
        <taxon>Bacteria</taxon>
        <taxon>Pseudomonadati</taxon>
        <taxon>Bacteroidota</taxon>
        <taxon>Chitinophagia</taxon>
        <taxon>Chitinophagales</taxon>
        <taxon>Chitinophagaceae</taxon>
        <taxon>Paraflavitalea</taxon>
    </lineage>
</organism>
<reference evidence="2 3" key="1">
    <citation type="submission" date="2018-09" db="EMBL/GenBank/DDBJ databases">
        <title>Genome sequencing of strain 6GH32-13.</title>
        <authorList>
            <person name="Weon H.-Y."/>
            <person name="Heo J."/>
            <person name="Kwon S.-W."/>
        </authorList>
    </citation>
    <scope>NUCLEOTIDE SEQUENCE [LARGE SCALE GENOMIC DNA]</scope>
    <source>
        <strain evidence="2 3">5GH32-13</strain>
    </source>
</reference>
<feature type="transmembrane region" description="Helical" evidence="1">
    <location>
        <begin position="28"/>
        <end position="45"/>
    </location>
</feature>
<keyword evidence="1" id="KW-0472">Membrane</keyword>
<evidence type="ECO:0000256" key="1">
    <source>
        <dbReference type="SAM" id="Phobius"/>
    </source>
</evidence>
<dbReference type="EMBL" id="CP032157">
    <property type="protein sequence ID" value="AXY78384.1"/>
    <property type="molecule type" value="Genomic_DNA"/>
</dbReference>
<proteinExistence type="predicted"/>
<dbReference type="AlphaFoldDB" id="A0A3B7MV21"/>
<gene>
    <name evidence="2" type="ORF">D3H65_32270</name>
</gene>
<dbReference type="NCBIfam" id="NF033488">
    <property type="entry name" value="lmo0937_fam_TM"/>
    <property type="match status" value="1"/>
</dbReference>
<accession>A0A3B7MV21</accession>
<evidence type="ECO:0000313" key="2">
    <source>
        <dbReference type="EMBL" id="AXY78384.1"/>
    </source>
</evidence>
<dbReference type="Proteomes" id="UP000263900">
    <property type="component" value="Chromosome"/>
</dbReference>
<dbReference type="InterPro" id="IPR043727">
    <property type="entry name" value="Lmo0937-like"/>
</dbReference>
<keyword evidence="1" id="KW-0812">Transmembrane</keyword>